<dbReference type="InterPro" id="IPR042112">
    <property type="entry name" value="P_AcTrfase_dom2"/>
</dbReference>
<dbReference type="InterPro" id="IPR042113">
    <property type="entry name" value="P_AcTrfase_dom1"/>
</dbReference>
<evidence type="ECO:0000256" key="8">
    <source>
        <dbReference type="ARBA" id="ARBA00031108"/>
    </source>
</evidence>
<keyword evidence="6 10" id="KW-0808">Transferase</keyword>
<comment type="similarity">
    <text evidence="3">Belongs to the phosphate acetyltransferase and butyryltransferase family.</text>
</comment>
<accession>A0A0B6X393</accession>
<keyword evidence="11" id="KW-1185">Reference proteome</keyword>
<feature type="domain" description="Phosphate acetyl/butaryl transferase" evidence="9">
    <location>
        <begin position="4"/>
        <end position="327"/>
    </location>
</feature>
<dbReference type="Proteomes" id="UP000031518">
    <property type="component" value="Unassembled WGS sequence"/>
</dbReference>
<evidence type="ECO:0000256" key="4">
    <source>
        <dbReference type="ARBA" id="ARBA00012707"/>
    </source>
</evidence>
<dbReference type="Pfam" id="PF01515">
    <property type="entry name" value="PTA_PTB"/>
    <property type="match status" value="1"/>
</dbReference>
<dbReference type="Gene3D" id="3.40.50.10950">
    <property type="match status" value="1"/>
</dbReference>
<dbReference type="PIRSF" id="PIRSF000428">
    <property type="entry name" value="P_Ac_trans"/>
    <property type="match status" value="1"/>
</dbReference>
<dbReference type="InterPro" id="IPR012147">
    <property type="entry name" value="P_Ac_Bu_trans"/>
</dbReference>
<dbReference type="GO" id="GO:0008959">
    <property type="term" value="F:phosphate acetyltransferase activity"/>
    <property type="evidence" value="ECO:0007669"/>
    <property type="project" value="UniProtKB-EC"/>
</dbReference>
<dbReference type="NCBIfam" id="TIGR00651">
    <property type="entry name" value="pta"/>
    <property type="match status" value="1"/>
</dbReference>
<dbReference type="PANTHER" id="PTHR43356:SF3">
    <property type="entry name" value="PHOSPHATE ACETYLTRANSFERASE"/>
    <property type="match status" value="1"/>
</dbReference>
<dbReference type="NCBIfam" id="NF007233">
    <property type="entry name" value="PRK09653.1"/>
    <property type="match status" value="1"/>
</dbReference>
<organism evidence="10 11">
    <name type="scientific">Pyrinomonas methylaliphatogenes</name>
    <dbReference type="NCBI Taxonomy" id="454194"/>
    <lineage>
        <taxon>Bacteria</taxon>
        <taxon>Pseudomonadati</taxon>
        <taxon>Acidobacteriota</taxon>
        <taxon>Blastocatellia</taxon>
        <taxon>Blastocatellales</taxon>
        <taxon>Pyrinomonadaceae</taxon>
        <taxon>Pyrinomonas</taxon>
    </lineage>
</organism>
<dbReference type="RefSeq" id="WP_041978521.1">
    <property type="nucleotide sequence ID" value="NZ_CBXV010000008.1"/>
</dbReference>
<dbReference type="SUPFAM" id="SSF53659">
    <property type="entry name" value="Isocitrate/Isopropylmalate dehydrogenase-like"/>
    <property type="match status" value="1"/>
</dbReference>
<dbReference type="InterPro" id="IPR004614">
    <property type="entry name" value="P_AcTrfase"/>
</dbReference>
<evidence type="ECO:0000313" key="11">
    <source>
        <dbReference type="Proteomes" id="UP000031518"/>
    </source>
</evidence>
<protein>
    <recommendedName>
        <fullName evidence="5">Phosphate acetyltransferase</fullName>
        <ecNumber evidence="4">2.3.1.8</ecNumber>
    </recommendedName>
    <alternativeName>
        <fullName evidence="8">Phosphotransacetylase</fullName>
    </alternativeName>
</protein>
<evidence type="ECO:0000256" key="6">
    <source>
        <dbReference type="ARBA" id="ARBA00022679"/>
    </source>
</evidence>
<evidence type="ECO:0000256" key="3">
    <source>
        <dbReference type="ARBA" id="ARBA00005656"/>
    </source>
</evidence>
<name>A0A0B6X393_9BACT</name>
<dbReference type="Gene3D" id="3.40.50.10750">
    <property type="entry name" value="Isocitrate/Isopropylmalate dehydrogenase-like"/>
    <property type="match status" value="1"/>
</dbReference>
<reference evidence="10 11" key="2">
    <citation type="submission" date="2015-01" db="EMBL/GenBank/DDBJ databases">
        <title>Complete genome sequence of Pyrinomonas methylaliphatogenes type strain K22T.</title>
        <authorList>
            <person name="Lee K.C.Y."/>
            <person name="Power J.F."/>
            <person name="Dunfield P.F."/>
            <person name="Morgan X.C."/>
            <person name="Huttenhower C."/>
            <person name="Stott M.B."/>
        </authorList>
    </citation>
    <scope>NUCLEOTIDE SEQUENCE [LARGE SCALE GENOMIC DNA]</scope>
    <source>
        <strain evidence="10 11">K22</strain>
    </source>
</reference>
<dbReference type="EMBL" id="CBXV010000008">
    <property type="protein sequence ID" value="CDM66979.1"/>
    <property type="molecule type" value="Genomic_DNA"/>
</dbReference>
<dbReference type="OrthoDB" id="9805787at2"/>
<keyword evidence="7 10" id="KW-0012">Acyltransferase</keyword>
<comment type="catalytic activity">
    <reaction evidence="1">
        <text>acetyl-CoA + phosphate = acetyl phosphate + CoA</text>
        <dbReference type="Rhea" id="RHEA:19521"/>
        <dbReference type="ChEBI" id="CHEBI:22191"/>
        <dbReference type="ChEBI" id="CHEBI:43474"/>
        <dbReference type="ChEBI" id="CHEBI:57287"/>
        <dbReference type="ChEBI" id="CHEBI:57288"/>
        <dbReference type="EC" id="2.3.1.8"/>
    </reaction>
</comment>
<dbReference type="STRING" id="454194.PYK22_03027"/>
<evidence type="ECO:0000256" key="5">
    <source>
        <dbReference type="ARBA" id="ARBA00021528"/>
    </source>
</evidence>
<evidence type="ECO:0000259" key="9">
    <source>
        <dbReference type="Pfam" id="PF01515"/>
    </source>
</evidence>
<evidence type="ECO:0000313" key="10">
    <source>
        <dbReference type="EMBL" id="CDM66979.1"/>
    </source>
</evidence>
<dbReference type="InterPro" id="IPR002505">
    <property type="entry name" value="PTA_PTB"/>
</dbReference>
<evidence type="ECO:0000256" key="1">
    <source>
        <dbReference type="ARBA" id="ARBA00000705"/>
    </source>
</evidence>
<dbReference type="AlphaFoldDB" id="A0A0B6X393"/>
<reference evidence="10 11" key="1">
    <citation type="submission" date="2013-12" db="EMBL/GenBank/DDBJ databases">
        <authorList>
            <person name="Stott M."/>
        </authorList>
    </citation>
    <scope>NUCLEOTIDE SEQUENCE [LARGE SCALE GENOMIC DNA]</scope>
    <source>
        <strain evidence="10 11">K22</strain>
    </source>
</reference>
<sequence length="337" mass="36015">MVDVLKRIRQRAAADPQHIVLPEGEDPRTIVAAATCLRERLARLTLLGDVERIREKAREVDADLTGAEIFDHRRAPDFEKMAMLYYELRRAKGVTFDEARRAVEDPLYYGDLMVRAGRADGSVAGATNTTAHTVRAALHCIGLRAGFKIVSSFFVMVVPKKEFGADGALIYADCGVVIEPSAAELAEIAIASAESCRALLGVEPRIAMLSFSTKGSASHRLIDKVVEATRTVRARAPELLVDGELQADAALIPQVAQSKAPGSPVAGRANVLIFPDLQAGNIAYKLTERLAGATAIGPILQGLDRPANDLSRGCKAEDIVDAIAITAVQAQARKGAG</sequence>
<dbReference type="EC" id="2.3.1.8" evidence="4"/>
<dbReference type="PANTHER" id="PTHR43356">
    <property type="entry name" value="PHOSPHATE ACETYLTRANSFERASE"/>
    <property type="match status" value="1"/>
</dbReference>
<evidence type="ECO:0000256" key="7">
    <source>
        <dbReference type="ARBA" id="ARBA00023315"/>
    </source>
</evidence>
<dbReference type="InterPro" id="IPR050500">
    <property type="entry name" value="Phos_Acetyltrans/Butyryltrans"/>
</dbReference>
<comment type="pathway">
    <text evidence="2">Metabolic intermediate biosynthesis; acetyl-CoA biosynthesis; acetyl-CoA from acetate: step 2/2.</text>
</comment>
<gene>
    <name evidence="10" type="ORF">PYK22_03027</name>
</gene>
<evidence type="ECO:0000256" key="2">
    <source>
        <dbReference type="ARBA" id="ARBA00004989"/>
    </source>
</evidence>
<proteinExistence type="inferred from homology"/>